<dbReference type="InterPro" id="IPR016181">
    <property type="entry name" value="Acyl_CoA_acyltransferase"/>
</dbReference>
<dbReference type="Proteomes" id="UP000027997">
    <property type="component" value="Unassembled WGS sequence"/>
</dbReference>
<sequence length="173" mass="20171">MEKEAVTTWSLEMVSPEELIYKPVTDPDFIIQECQVKQFQFNRFLYSFIGKQWEWTDKLSWSDNQWREYAENDDLRLWVGYYKGSPAGYFELRKAEGDVEIAYFGLAEPFIGKGLGGSLLSAAIQEAWNWEAKRVWVHTCTLDHPYALNNYQARGLKVYKEETDQVAKGSCLN</sequence>
<keyword evidence="2" id="KW-0808">Transferase</keyword>
<comment type="caution">
    <text evidence="2">The sequence shown here is derived from an EMBL/GenBank/DDBJ whole genome shotgun (WGS) entry which is preliminary data.</text>
</comment>
<dbReference type="STRING" id="305900.GV64_05010"/>
<accession>A0A081K7R3</accession>
<evidence type="ECO:0000313" key="2">
    <source>
        <dbReference type="EMBL" id="KEI70189.1"/>
    </source>
</evidence>
<gene>
    <name evidence="2" type="ORF">GV64_05010</name>
</gene>
<dbReference type="Pfam" id="PF00583">
    <property type="entry name" value="Acetyltransf_1"/>
    <property type="match status" value="1"/>
</dbReference>
<dbReference type="GO" id="GO:0016747">
    <property type="term" value="F:acyltransferase activity, transferring groups other than amino-acyl groups"/>
    <property type="evidence" value="ECO:0007669"/>
    <property type="project" value="InterPro"/>
</dbReference>
<dbReference type="eggNOG" id="COG0456">
    <property type="taxonomic scope" value="Bacteria"/>
</dbReference>
<dbReference type="EMBL" id="JOJP01000001">
    <property type="protein sequence ID" value="KEI70189.1"/>
    <property type="molecule type" value="Genomic_DNA"/>
</dbReference>
<dbReference type="InterPro" id="IPR000182">
    <property type="entry name" value="GNAT_dom"/>
</dbReference>
<dbReference type="AlphaFoldDB" id="A0A081K7R3"/>
<organism evidence="2 3">
    <name type="scientific">Endozoicomonas elysicola</name>
    <dbReference type="NCBI Taxonomy" id="305900"/>
    <lineage>
        <taxon>Bacteria</taxon>
        <taxon>Pseudomonadati</taxon>
        <taxon>Pseudomonadota</taxon>
        <taxon>Gammaproteobacteria</taxon>
        <taxon>Oceanospirillales</taxon>
        <taxon>Endozoicomonadaceae</taxon>
        <taxon>Endozoicomonas</taxon>
    </lineage>
</organism>
<dbReference type="RefSeq" id="WP_020584059.1">
    <property type="nucleotide sequence ID" value="NZ_JOJP01000001.1"/>
</dbReference>
<protein>
    <submittedName>
        <fullName evidence="2">GCN5 family acetyltransferase</fullName>
    </submittedName>
</protein>
<keyword evidence="3" id="KW-1185">Reference proteome</keyword>
<dbReference type="Gene3D" id="3.40.630.30">
    <property type="match status" value="1"/>
</dbReference>
<feature type="domain" description="N-acetyltransferase" evidence="1">
    <location>
        <begin position="29"/>
        <end position="173"/>
    </location>
</feature>
<dbReference type="SUPFAM" id="SSF55729">
    <property type="entry name" value="Acyl-CoA N-acyltransferases (Nat)"/>
    <property type="match status" value="1"/>
</dbReference>
<proteinExistence type="predicted"/>
<dbReference type="CDD" id="cd04301">
    <property type="entry name" value="NAT_SF"/>
    <property type="match status" value="1"/>
</dbReference>
<evidence type="ECO:0000313" key="3">
    <source>
        <dbReference type="Proteomes" id="UP000027997"/>
    </source>
</evidence>
<dbReference type="PROSITE" id="PS51186">
    <property type="entry name" value="GNAT"/>
    <property type="match status" value="1"/>
</dbReference>
<reference evidence="2 3" key="1">
    <citation type="submission" date="2014-06" db="EMBL/GenBank/DDBJ databases">
        <title>Whole Genome Sequences of Three Symbiotic Endozoicomonas Bacteria.</title>
        <authorList>
            <person name="Neave M.J."/>
            <person name="Apprill A."/>
            <person name="Voolstra C.R."/>
        </authorList>
    </citation>
    <scope>NUCLEOTIDE SEQUENCE [LARGE SCALE GENOMIC DNA]</scope>
    <source>
        <strain evidence="2 3">DSM 22380</strain>
    </source>
</reference>
<evidence type="ECO:0000259" key="1">
    <source>
        <dbReference type="PROSITE" id="PS51186"/>
    </source>
</evidence>
<name>A0A081K7R3_9GAMM</name>